<dbReference type="EMBL" id="CM003609">
    <property type="protein sequence ID" value="KYP64044.1"/>
    <property type="molecule type" value="Genomic_DNA"/>
</dbReference>
<dbReference type="SUPFAM" id="SSF52058">
    <property type="entry name" value="L domain-like"/>
    <property type="match status" value="1"/>
</dbReference>
<evidence type="ECO:0000313" key="8">
    <source>
        <dbReference type="EMBL" id="KYP64044.1"/>
    </source>
</evidence>
<dbReference type="GO" id="GO:0005524">
    <property type="term" value="F:ATP binding"/>
    <property type="evidence" value="ECO:0007669"/>
    <property type="project" value="InterPro"/>
</dbReference>
<evidence type="ECO:0000259" key="7">
    <source>
        <dbReference type="PROSITE" id="PS50011"/>
    </source>
</evidence>
<dbReference type="PANTHER" id="PTHR48006:SF73">
    <property type="entry name" value="PROTEIN KINASE DOMAIN-CONTAINING PROTEIN"/>
    <property type="match status" value="1"/>
</dbReference>
<dbReference type="InterPro" id="IPR032675">
    <property type="entry name" value="LRR_dom_sf"/>
</dbReference>
<dbReference type="FunFam" id="3.80.10.10:FF:000673">
    <property type="entry name" value="Probable LRR receptor-like serine/threonine-protein kinase At2g02780"/>
    <property type="match status" value="1"/>
</dbReference>
<dbReference type="SUPFAM" id="SSF56112">
    <property type="entry name" value="Protein kinase-like (PK-like)"/>
    <property type="match status" value="1"/>
</dbReference>
<dbReference type="InterPro" id="IPR051824">
    <property type="entry name" value="LRR_Rcpt-Like_S/T_Kinase"/>
</dbReference>
<gene>
    <name evidence="8" type="ORF">KK1_018631</name>
</gene>
<keyword evidence="6" id="KW-0472">Membrane</keyword>
<evidence type="ECO:0000256" key="3">
    <source>
        <dbReference type="ARBA" id="ARBA00022692"/>
    </source>
</evidence>
<feature type="domain" description="Protein kinase" evidence="7">
    <location>
        <begin position="436"/>
        <end position="553"/>
    </location>
</feature>
<dbReference type="InterPro" id="IPR011009">
    <property type="entry name" value="Kinase-like_dom_sf"/>
</dbReference>
<evidence type="ECO:0000256" key="4">
    <source>
        <dbReference type="ARBA" id="ARBA00022737"/>
    </source>
</evidence>
<dbReference type="InterPro" id="IPR000719">
    <property type="entry name" value="Prot_kinase_dom"/>
</dbReference>
<dbReference type="InterPro" id="IPR001611">
    <property type="entry name" value="Leu-rich_rpt"/>
</dbReference>
<organism evidence="8 9">
    <name type="scientific">Cajanus cajan</name>
    <name type="common">Pigeon pea</name>
    <name type="synonym">Cajanus indicus</name>
    <dbReference type="NCBI Taxonomy" id="3821"/>
    <lineage>
        <taxon>Eukaryota</taxon>
        <taxon>Viridiplantae</taxon>
        <taxon>Streptophyta</taxon>
        <taxon>Embryophyta</taxon>
        <taxon>Tracheophyta</taxon>
        <taxon>Spermatophyta</taxon>
        <taxon>Magnoliopsida</taxon>
        <taxon>eudicotyledons</taxon>
        <taxon>Gunneridae</taxon>
        <taxon>Pentapetalae</taxon>
        <taxon>rosids</taxon>
        <taxon>fabids</taxon>
        <taxon>Fabales</taxon>
        <taxon>Fabaceae</taxon>
        <taxon>Papilionoideae</taxon>
        <taxon>50 kb inversion clade</taxon>
        <taxon>NPAAA clade</taxon>
        <taxon>indigoferoid/millettioid clade</taxon>
        <taxon>Phaseoleae</taxon>
        <taxon>Cajanus</taxon>
    </lineage>
</organism>
<protein>
    <submittedName>
        <fullName evidence="8">LRR receptor-like serine/threonine-protein kinase At1g14390 family</fullName>
    </submittedName>
</protein>
<dbReference type="InterPro" id="IPR001245">
    <property type="entry name" value="Ser-Thr/Tyr_kinase_cat_dom"/>
</dbReference>
<keyword evidence="9" id="KW-1185">Reference proteome</keyword>
<keyword evidence="5" id="KW-1133">Transmembrane helix</keyword>
<dbReference type="Pfam" id="PF00560">
    <property type="entry name" value="LRR_1"/>
    <property type="match status" value="1"/>
</dbReference>
<dbReference type="FunFam" id="3.30.200.20:FF:000801">
    <property type="entry name" value="Probable LRR receptor-like serine/threonine-protein kinase At2g02780"/>
    <property type="match status" value="1"/>
</dbReference>
<dbReference type="Pfam" id="PF07714">
    <property type="entry name" value="PK_Tyr_Ser-Thr"/>
    <property type="match status" value="1"/>
</dbReference>
<proteinExistence type="predicted"/>
<evidence type="ECO:0000256" key="2">
    <source>
        <dbReference type="ARBA" id="ARBA00022614"/>
    </source>
</evidence>
<dbReference type="PROSITE" id="PS50011">
    <property type="entry name" value="PROTEIN_KINASE_DOM"/>
    <property type="match status" value="1"/>
</dbReference>
<name>A0A151TAL3_CAJCA</name>
<evidence type="ECO:0000256" key="1">
    <source>
        <dbReference type="ARBA" id="ARBA00004479"/>
    </source>
</evidence>
<keyword evidence="2" id="KW-0433">Leucine-rich repeat</keyword>
<dbReference type="GO" id="GO:0004672">
    <property type="term" value="F:protein kinase activity"/>
    <property type="evidence" value="ECO:0007669"/>
    <property type="project" value="InterPro"/>
</dbReference>
<evidence type="ECO:0000313" key="9">
    <source>
        <dbReference type="Proteomes" id="UP000075243"/>
    </source>
</evidence>
<dbReference type="Gene3D" id="3.80.10.10">
    <property type="entry name" value="Ribonuclease Inhibitor"/>
    <property type="match status" value="2"/>
</dbReference>
<dbReference type="GO" id="GO:0016020">
    <property type="term" value="C:membrane"/>
    <property type="evidence" value="ECO:0007669"/>
    <property type="project" value="UniProtKB-SubCell"/>
</dbReference>
<dbReference type="Gene3D" id="3.30.200.20">
    <property type="entry name" value="Phosphorylase Kinase, domain 1"/>
    <property type="match status" value="1"/>
</dbReference>
<dbReference type="Gramene" id="C.cajan_18100.t">
    <property type="protein sequence ID" value="C.cajan_18100.t"/>
    <property type="gene ID" value="C.cajan_18100"/>
</dbReference>
<comment type="subcellular location">
    <subcellularLocation>
        <location evidence="1">Membrane</location>
        <topology evidence="1">Single-pass type I membrane protein</topology>
    </subcellularLocation>
</comment>
<accession>A0A151TAL3</accession>
<evidence type="ECO:0000256" key="5">
    <source>
        <dbReference type="ARBA" id="ARBA00022989"/>
    </source>
</evidence>
<dbReference type="Proteomes" id="UP000075243">
    <property type="component" value="Chromosome 7"/>
</dbReference>
<dbReference type="STRING" id="3821.A0A151TAL3"/>
<dbReference type="OMA" id="RSHITEW"/>
<dbReference type="AlphaFoldDB" id="A0A151TAL3"/>
<sequence>MTNFCSLPPSPSLKIVCSNGHVTELTIIGNKTSHSPHKTQLVSWNSSETLSERFSIESFFTVLTNLSNLKVLSLVSLGLWGPLPSKIDRFWFLEVLNISSNFIYGEISSSISSLRSIRSLVLAENLFNGSVPDLGRLASLEEINLGGNKLGPGFPSLSKNIVRVILRDNSLRCRIPPQLMQVYKLQLLDISSNVIFGNIPSFIFSLPFLKYLNLAANQLSGSLSVNVSCSSSLAFVDISHNLLVGKLPSCISSKGSNRTTLYAGNCLTTRRLNGQHPSSYCKKVEALAVKPPHRSQQKESEMQLGLILGIVGGIVGTAGFLVLFILCIFKKSKAEKADSNYNQDISADDKFSVPAYPTSNINAISKLIIRMSKTSFPEVLKSIIEHLKLVVIDIKCNRETKNVFEHVPLSTRQPILGFPPYSIFSLEEIEDATNNFDPSNLIAEGSQGQLYKGWLIDGSMVVVNCVKLKQKSLYKNCIQSLKVLPYLRHRNLVSVLGHSVITHEDRPQIISTIFIVFERVTNVTLKDYLADRNKKEMLKWPQRMAITKLIYRS</sequence>
<evidence type="ECO:0000256" key="6">
    <source>
        <dbReference type="ARBA" id="ARBA00023136"/>
    </source>
</evidence>
<keyword evidence="3" id="KW-0812">Transmembrane</keyword>
<dbReference type="FunFam" id="3.80.10.10:FF:000899">
    <property type="entry name" value="Putative LRR receptor-like serine/threonine-protein kinase"/>
    <property type="match status" value="1"/>
</dbReference>
<keyword evidence="4" id="KW-0677">Repeat</keyword>
<reference evidence="8 9" key="1">
    <citation type="journal article" date="2012" name="Nat. Biotechnol.">
        <title>Draft genome sequence of pigeonpea (Cajanus cajan), an orphan legume crop of resource-poor farmers.</title>
        <authorList>
            <person name="Varshney R.K."/>
            <person name="Chen W."/>
            <person name="Li Y."/>
            <person name="Bharti A.K."/>
            <person name="Saxena R.K."/>
            <person name="Schlueter J.A."/>
            <person name="Donoghue M.T."/>
            <person name="Azam S."/>
            <person name="Fan G."/>
            <person name="Whaley A.M."/>
            <person name="Farmer A.D."/>
            <person name="Sheridan J."/>
            <person name="Iwata A."/>
            <person name="Tuteja R."/>
            <person name="Penmetsa R.V."/>
            <person name="Wu W."/>
            <person name="Upadhyaya H.D."/>
            <person name="Yang S.P."/>
            <person name="Shah T."/>
            <person name="Saxena K.B."/>
            <person name="Michael T."/>
            <person name="McCombie W.R."/>
            <person name="Yang B."/>
            <person name="Zhang G."/>
            <person name="Yang H."/>
            <person name="Wang J."/>
            <person name="Spillane C."/>
            <person name="Cook D.R."/>
            <person name="May G.D."/>
            <person name="Xu X."/>
            <person name="Jackson S.A."/>
        </authorList>
    </citation>
    <scope>NUCLEOTIDE SEQUENCE [LARGE SCALE GENOMIC DNA]</scope>
    <source>
        <strain evidence="9">cv. Asha</strain>
    </source>
</reference>
<dbReference type="PANTHER" id="PTHR48006">
    <property type="entry name" value="LEUCINE-RICH REPEAT-CONTAINING PROTEIN DDB_G0281931-RELATED"/>
    <property type="match status" value="1"/>
</dbReference>